<dbReference type="Gene3D" id="3.30.450.40">
    <property type="match status" value="1"/>
</dbReference>
<dbReference type="RefSeq" id="WP_340368306.1">
    <property type="nucleotide sequence ID" value="NZ_JBBKZV010000060.1"/>
</dbReference>
<dbReference type="InterPro" id="IPR029016">
    <property type="entry name" value="GAF-like_dom_sf"/>
</dbReference>
<accession>A0ABU8WB55</accession>
<dbReference type="SUPFAM" id="SSF46785">
    <property type="entry name" value="Winged helix' DNA-binding domain"/>
    <property type="match status" value="1"/>
</dbReference>
<protein>
    <submittedName>
        <fullName evidence="4">Helix-turn-helix domain-containing protein</fullName>
    </submittedName>
</protein>
<proteinExistence type="predicted"/>
<dbReference type="Gene3D" id="1.10.10.10">
    <property type="entry name" value="Winged helix-like DNA-binding domain superfamily/Winged helix DNA-binding domain"/>
    <property type="match status" value="1"/>
</dbReference>
<evidence type="ECO:0000256" key="1">
    <source>
        <dbReference type="ARBA" id="ARBA00023015"/>
    </source>
</evidence>
<dbReference type="EMBL" id="JBBKZV010000060">
    <property type="protein sequence ID" value="MEJ8827277.1"/>
    <property type="molecule type" value="Genomic_DNA"/>
</dbReference>
<keyword evidence="5" id="KW-1185">Reference proteome</keyword>
<evidence type="ECO:0000313" key="4">
    <source>
        <dbReference type="EMBL" id="MEJ8827277.1"/>
    </source>
</evidence>
<dbReference type="PANTHER" id="PTHR30136:SF39">
    <property type="entry name" value="TRANSCRIPTIONAL REGULATORY PROTEIN"/>
    <property type="match status" value="1"/>
</dbReference>
<keyword evidence="1" id="KW-0805">Transcription regulation</keyword>
<dbReference type="PANTHER" id="PTHR30136">
    <property type="entry name" value="HELIX-TURN-HELIX TRANSCRIPTIONAL REGULATOR, ICLR FAMILY"/>
    <property type="match status" value="1"/>
</dbReference>
<reference evidence="4 5" key="1">
    <citation type="submission" date="2024-03" db="EMBL/GenBank/DDBJ databases">
        <title>Novel species of the genus Variovorax.</title>
        <authorList>
            <person name="Liu Q."/>
            <person name="Xin Y.-H."/>
        </authorList>
    </citation>
    <scope>NUCLEOTIDE SEQUENCE [LARGE SCALE GENOMIC DNA]</scope>
    <source>
        <strain evidence="4 5">KACC 18501</strain>
    </source>
</reference>
<evidence type="ECO:0000256" key="2">
    <source>
        <dbReference type="ARBA" id="ARBA00023163"/>
    </source>
</evidence>
<organism evidence="4 5">
    <name type="scientific">Variovorax humicola</name>
    <dbReference type="NCBI Taxonomy" id="1769758"/>
    <lineage>
        <taxon>Bacteria</taxon>
        <taxon>Pseudomonadati</taxon>
        <taxon>Pseudomonadota</taxon>
        <taxon>Betaproteobacteria</taxon>
        <taxon>Burkholderiales</taxon>
        <taxon>Comamonadaceae</taxon>
        <taxon>Variovorax</taxon>
    </lineage>
</organism>
<dbReference type="InterPro" id="IPR005471">
    <property type="entry name" value="Tscrpt_reg_IclR_N"/>
</dbReference>
<evidence type="ECO:0000259" key="3">
    <source>
        <dbReference type="PROSITE" id="PS51077"/>
    </source>
</evidence>
<dbReference type="SMART" id="SM00346">
    <property type="entry name" value="HTH_ICLR"/>
    <property type="match status" value="1"/>
</dbReference>
<gene>
    <name evidence="4" type="ORF">WKW80_35750</name>
</gene>
<dbReference type="InterPro" id="IPR036390">
    <property type="entry name" value="WH_DNA-bd_sf"/>
</dbReference>
<comment type="caution">
    <text evidence="4">The sequence shown here is derived from an EMBL/GenBank/DDBJ whole genome shotgun (WGS) entry which is preliminary data.</text>
</comment>
<dbReference type="PROSITE" id="PS51077">
    <property type="entry name" value="HTH_ICLR"/>
    <property type="match status" value="1"/>
</dbReference>
<dbReference type="SUPFAM" id="SSF55781">
    <property type="entry name" value="GAF domain-like"/>
    <property type="match status" value="1"/>
</dbReference>
<dbReference type="Pfam" id="PF09339">
    <property type="entry name" value="HTH_IclR"/>
    <property type="match status" value="1"/>
</dbReference>
<dbReference type="InterPro" id="IPR036388">
    <property type="entry name" value="WH-like_DNA-bd_sf"/>
</dbReference>
<sequence>MVKVRTIPGAQSIDRAAALLRWIAAGHGDGTALRDLVDRTGLDRTTAWRIVSSLEQQGLVAKDARSGLYRLGVESMALGLACMDRPPLTEACRPAMKALARLSGESVFLVVRSGDHSHCLHLEEGAHPVRSFPLNVGSTRLLGLGVASIALLATLTDEELAQHYQRHRAEYESHEVGIAKLQRWVVQTRQRSHSNAGAGGVAGVGVHFRMGSCGDAAMSIIAPRGRLPRPRAGELAQALAGEIGRLVPQVGRG</sequence>
<keyword evidence="2" id="KW-0804">Transcription</keyword>
<dbReference type="Proteomes" id="UP001363010">
    <property type="component" value="Unassembled WGS sequence"/>
</dbReference>
<feature type="domain" description="HTH iclR-type" evidence="3">
    <location>
        <begin position="10"/>
        <end position="73"/>
    </location>
</feature>
<evidence type="ECO:0000313" key="5">
    <source>
        <dbReference type="Proteomes" id="UP001363010"/>
    </source>
</evidence>
<name>A0ABU8WB55_9BURK</name>
<dbReference type="InterPro" id="IPR050707">
    <property type="entry name" value="HTH_MetabolicPath_Reg"/>
</dbReference>